<evidence type="ECO:0000313" key="9">
    <source>
        <dbReference type="EMBL" id="CAD9192739.1"/>
    </source>
</evidence>
<feature type="domain" description="Formyl transferase N-terminal" evidence="6">
    <location>
        <begin position="361"/>
        <end position="585"/>
    </location>
</feature>
<dbReference type="InterPro" id="IPR016188">
    <property type="entry name" value="PurM-like_N"/>
</dbReference>
<keyword evidence="5" id="KW-0067">ATP-binding</keyword>
<dbReference type="Pfam" id="PF02769">
    <property type="entry name" value="AIRS_C"/>
    <property type="match status" value="1"/>
</dbReference>
<accession>A0A7S1WXV0</accession>
<evidence type="ECO:0000256" key="1">
    <source>
        <dbReference type="ARBA" id="ARBA00004686"/>
    </source>
</evidence>
<dbReference type="EC" id="6.3.3.1" evidence="2"/>
<dbReference type="InterPro" id="IPR036921">
    <property type="entry name" value="PurM-like_N_sf"/>
</dbReference>
<reference evidence="9" key="1">
    <citation type="submission" date="2021-01" db="EMBL/GenBank/DDBJ databases">
        <authorList>
            <person name="Corre E."/>
            <person name="Pelletier E."/>
            <person name="Niang G."/>
            <person name="Scheremetjew M."/>
            <person name="Finn R."/>
            <person name="Kale V."/>
            <person name="Holt S."/>
            <person name="Cochrane G."/>
            <person name="Meng A."/>
            <person name="Brown T."/>
            <person name="Cohen L."/>
        </authorList>
    </citation>
    <scope>NUCLEOTIDE SEQUENCE</scope>
    <source>
        <strain evidence="9">OF101</strain>
    </source>
</reference>
<dbReference type="GO" id="GO:0004637">
    <property type="term" value="F:phosphoribosylamine-glycine ligase activity"/>
    <property type="evidence" value="ECO:0007669"/>
    <property type="project" value="TreeGrafter"/>
</dbReference>
<evidence type="ECO:0000256" key="2">
    <source>
        <dbReference type="ARBA" id="ARBA00013047"/>
    </source>
</evidence>
<dbReference type="Gene3D" id="3.40.50.170">
    <property type="entry name" value="Formyl transferase, N-terminal domain"/>
    <property type="match status" value="1"/>
</dbReference>
<dbReference type="AlphaFoldDB" id="A0A7S1WXV0"/>
<dbReference type="GO" id="GO:0004641">
    <property type="term" value="F:phosphoribosylformylglycinamidine cyclo-ligase activity"/>
    <property type="evidence" value="ECO:0007669"/>
    <property type="project" value="UniProtKB-EC"/>
</dbReference>
<evidence type="ECO:0000259" key="8">
    <source>
        <dbReference type="Pfam" id="PF02769"/>
    </source>
</evidence>
<proteinExistence type="predicted"/>
<evidence type="ECO:0000256" key="3">
    <source>
        <dbReference type="ARBA" id="ARBA00022598"/>
    </source>
</evidence>
<name>A0A7S1WXV0_ALECA</name>
<dbReference type="SUPFAM" id="SSF53328">
    <property type="entry name" value="Formyltransferase"/>
    <property type="match status" value="1"/>
</dbReference>
<dbReference type="EMBL" id="HBGE01116535">
    <property type="protein sequence ID" value="CAD9192739.1"/>
    <property type="molecule type" value="Transcribed_RNA"/>
</dbReference>
<dbReference type="SUPFAM" id="SSF56042">
    <property type="entry name" value="PurM C-terminal domain-like"/>
    <property type="match status" value="1"/>
</dbReference>
<keyword evidence="3" id="KW-0436">Ligase</keyword>
<dbReference type="CDD" id="cd02196">
    <property type="entry name" value="PurM"/>
    <property type="match status" value="1"/>
</dbReference>
<dbReference type="Pfam" id="PF00551">
    <property type="entry name" value="Formyl_trans_N"/>
    <property type="match status" value="1"/>
</dbReference>
<protein>
    <recommendedName>
        <fullName evidence="2">phosphoribosylformylglycinamidine cyclo-ligase</fullName>
        <ecNumber evidence="2">6.3.3.1</ecNumber>
    </recommendedName>
</protein>
<sequence>MASFKPLARKTRAGSSCVTTDAKACDIGSVMQGGRHSLLSSTANVGTKMVVAKKCDRFDTVGIDLVALCANHLAARGAEPLFFNEHLSTEKLDAHQAMELVKGVADGCVEAGCALIDTGVSELPGIIAPGGSDFVGFAVGAVEPEAVLPNVSAMKGGDVLIALPASGMHSNGFALIRCIIRAAGLEYSQAAPFDPTRSLGDALLPASRIYVKPVLSVAREGLLLGAAQVASGGLARCFDEVLPSHLAAHLRGDAWELPVALRWLAAVGKIRSRELSSTFNCGLGMVLVVAQESVDRVMHLLRDQREEPVVVGELVARAQGAQRVEIEGADGAWLMLPELGVSLPFPEVLSSLQDPWTVSRMRVVVLAGPEDVTSVQALVQATSLPASAAVLAAVVSADPNSHALRVARSAGVASQVLGDGRFTEAGFFCDGLDDLDAGSNPDSAAGADSGGGPGINASADFSAQLDHAMESLQAELLVVLDDVDPSLLTRSFLTTHEGRVAVLHASLLPSFPGALPVEAALRSGVCITGCTMCFAVPPVSLGPGRFCYGPQILQETCRITGADTAATLRARLVSQCESYVLPRAVQLIASGSVALQLDGGGYGLGRSDSFTEAASEGLLGTSHKAV</sequence>
<dbReference type="UniPathway" id="UPA00074">
    <property type="reaction ID" value="UER00129"/>
</dbReference>
<evidence type="ECO:0000256" key="5">
    <source>
        <dbReference type="ARBA" id="ARBA00022840"/>
    </source>
</evidence>
<feature type="domain" description="PurM-like C-terminal" evidence="8">
    <location>
        <begin position="157"/>
        <end position="319"/>
    </location>
</feature>
<keyword evidence="4" id="KW-0547">Nucleotide-binding</keyword>
<evidence type="ECO:0000259" key="7">
    <source>
        <dbReference type="Pfam" id="PF00586"/>
    </source>
</evidence>
<dbReference type="NCBIfam" id="TIGR00878">
    <property type="entry name" value="purM"/>
    <property type="match status" value="1"/>
</dbReference>
<dbReference type="GO" id="GO:0005524">
    <property type="term" value="F:ATP binding"/>
    <property type="evidence" value="ECO:0007669"/>
    <property type="project" value="UniProtKB-KW"/>
</dbReference>
<organism evidence="9">
    <name type="scientific">Alexandrium catenella</name>
    <name type="common">Red tide dinoflagellate</name>
    <name type="synonym">Gonyaulax catenella</name>
    <dbReference type="NCBI Taxonomy" id="2925"/>
    <lineage>
        <taxon>Eukaryota</taxon>
        <taxon>Sar</taxon>
        <taxon>Alveolata</taxon>
        <taxon>Dinophyceae</taxon>
        <taxon>Gonyaulacales</taxon>
        <taxon>Pyrocystaceae</taxon>
        <taxon>Alexandrium</taxon>
    </lineage>
</organism>
<evidence type="ECO:0000256" key="4">
    <source>
        <dbReference type="ARBA" id="ARBA00022741"/>
    </source>
</evidence>
<dbReference type="Gene3D" id="3.90.650.10">
    <property type="entry name" value="PurM-like C-terminal domain"/>
    <property type="match status" value="1"/>
</dbReference>
<dbReference type="InterPro" id="IPR004733">
    <property type="entry name" value="PurM_cligase"/>
</dbReference>
<dbReference type="SUPFAM" id="SSF55326">
    <property type="entry name" value="PurM N-terminal domain-like"/>
    <property type="match status" value="1"/>
</dbReference>
<dbReference type="InterPro" id="IPR002376">
    <property type="entry name" value="Formyl_transf_N"/>
</dbReference>
<dbReference type="InterPro" id="IPR036477">
    <property type="entry name" value="Formyl_transf_N_sf"/>
</dbReference>
<dbReference type="GO" id="GO:0006189">
    <property type="term" value="P:'de novo' IMP biosynthetic process"/>
    <property type="evidence" value="ECO:0007669"/>
    <property type="project" value="UniProtKB-UniPathway"/>
</dbReference>
<gene>
    <name evidence="9" type="ORF">ACAT0790_LOCUS69514</name>
</gene>
<dbReference type="InterPro" id="IPR036676">
    <property type="entry name" value="PurM-like_C_sf"/>
</dbReference>
<dbReference type="PANTHER" id="PTHR10520">
    <property type="entry name" value="TRIFUNCTIONAL PURINE BIOSYNTHETIC PROTEIN ADENOSINE-3-RELATED"/>
    <property type="match status" value="1"/>
</dbReference>
<evidence type="ECO:0000259" key="6">
    <source>
        <dbReference type="Pfam" id="PF00551"/>
    </source>
</evidence>
<dbReference type="Gene3D" id="3.30.1330.10">
    <property type="entry name" value="PurM-like, N-terminal domain"/>
    <property type="match status" value="1"/>
</dbReference>
<dbReference type="PANTHER" id="PTHR10520:SF12">
    <property type="entry name" value="TRIFUNCTIONAL PURINE BIOSYNTHETIC PROTEIN ADENOSINE-3"/>
    <property type="match status" value="1"/>
</dbReference>
<dbReference type="GO" id="GO:0046084">
    <property type="term" value="P:adenine biosynthetic process"/>
    <property type="evidence" value="ECO:0007669"/>
    <property type="project" value="TreeGrafter"/>
</dbReference>
<dbReference type="InterPro" id="IPR010918">
    <property type="entry name" value="PurM-like_C_dom"/>
</dbReference>
<dbReference type="GO" id="GO:0005829">
    <property type="term" value="C:cytosol"/>
    <property type="evidence" value="ECO:0007669"/>
    <property type="project" value="TreeGrafter"/>
</dbReference>
<feature type="domain" description="PurM-like N-terminal" evidence="7">
    <location>
        <begin position="33"/>
        <end position="140"/>
    </location>
</feature>
<comment type="pathway">
    <text evidence="1">Purine metabolism; IMP biosynthesis via de novo pathway; 5-amino-1-(5-phospho-D-ribosyl)imidazole from N(2)-formyl-N(1)-(5-phospho-D-ribosyl)glycinamide: step 2/2.</text>
</comment>
<dbReference type="Pfam" id="PF00586">
    <property type="entry name" value="AIRS"/>
    <property type="match status" value="1"/>
</dbReference>